<dbReference type="PROSITE" id="PS50297">
    <property type="entry name" value="ANK_REP_REGION"/>
    <property type="match status" value="1"/>
</dbReference>
<dbReference type="SUPFAM" id="SSF48403">
    <property type="entry name" value="Ankyrin repeat"/>
    <property type="match status" value="1"/>
</dbReference>
<evidence type="ECO:0000313" key="6">
    <source>
        <dbReference type="Proteomes" id="UP001208570"/>
    </source>
</evidence>
<evidence type="ECO:0000256" key="3">
    <source>
        <dbReference type="PROSITE-ProRule" id="PRU00023"/>
    </source>
</evidence>
<evidence type="ECO:0000256" key="1">
    <source>
        <dbReference type="ARBA" id="ARBA00022737"/>
    </source>
</evidence>
<dbReference type="SMART" id="SM00248">
    <property type="entry name" value="ANK"/>
    <property type="match status" value="4"/>
</dbReference>
<dbReference type="InterPro" id="IPR002110">
    <property type="entry name" value="Ankyrin_rpt"/>
</dbReference>
<dbReference type="PANTHER" id="PTHR24161">
    <property type="entry name" value="ANK_REP_REGION DOMAIN-CONTAINING PROTEIN-RELATED"/>
    <property type="match status" value="1"/>
</dbReference>
<feature type="compositionally biased region" description="Basic residues" evidence="4">
    <location>
        <begin position="455"/>
        <end position="468"/>
    </location>
</feature>
<reference evidence="5" key="1">
    <citation type="journal article" date="2023" name="Mol. Biol. Evol.">
        <title>Third-Generation Sequencing Reveals the Adaptive Role of the Epigenome in Three Deep-Sea Polychaetes.</title>
        <authorList>
            <person name="Perez M."/>
            <person name="Aroh O."/>
            <person name="Sun Y."/>
            <person name="Lan Y."/>
            <person name="Juniper S.K."/>
            <person name="Young C.R."/>
            <person name="Angers B."/>
            <person name="Qian P.Y."/>
        </authorList>
    </citation>
    <scope>NUCLEOTIDE SEQUENCE</scope>
    <source>
        <strain evidence="5">P08H-3</strain>
    </source>
</reference>
<dbReference type="PROSITE" id="PS50088">
    <property type="entry name" value="ANK_REPEAT"/>
    <property type="match status" value="1"/>
</dbReference>
<dbReference type="Proteomes" id="UP001208570">
    <property type="component" value="Unassembled WGS sequence"/>
</dbReference>
<evidence type="ECO:0000256" key="2">
    <source>
        <dbReference type="ARBA" id="ARBA00023043"/>
    </source>
</evidence>
<organism evidence="5 6">
    <name type="scientific">Paralvinella palmiformis</name>
    <dbReference type="NCBI Taxonomy" id="53620"/>
    <lineage>
        <taxon>Eukaryota</taxon>
        <taxon>Metazoa</taxon>
        <taxon>Spiralia</taxon>
        <taxon>Lophotrochozoa</taxon>
        <taxon>Annelida</taxon>
        <taxon>Polychaeta</taxon>
        <taxon>Sedentaria</taxon>
        <taxon>Canalipalpata</taxon>
        <taxon>Terebellida</taxon>
        <taxon>Terebelliformia</taxon>
        <taxon>Alvinellidae</taxon>
        <taxon>Paralvinella</taxon>
    </lineage>
</organism>
<keyword evidence="6" id="KW-1185">Reference proteome</keyword>
<comment type="caution">
    <text evidence="5">The sequence shown here is derived from an EMBL/GenBank/DDBJ whole genome shotgun (WGS) entry which is preliminary data.</text>
</comment>
<dbReference type="InterPro" id="IPR036770">
    <property type="entry name" value="Ankyrin_rpt-contain_sf"/>
</dbReference>
<keyword evidence="2 3" id="KW-0040">ANK repeat</keyword>
<feature type="repeat" description="ANK" evidence="3">
    <location>
        <begin position="139"/>
        <end position="161"/>
    </location>
</feature>
<gene>
    <name evidence="5" type="ORF">LSH36_344g00026</name>
</gene>
<evidence type="ECO:0000313" key="5">
    <source>
        <dbReference type="EMBL" id="KAK2151957.1"/>
    </source>
</evidence>
<name>A0AAD9MZV7_9ANNE</name>
<evidence type="ECO:0000256" key="4">
    <source>
        <dbReference type="SAM" id="MobiDB-lite"/>
    </source>
</evidence>
<dbReference type="PANTHER" id="PTHR24161:SF124">
    <property type="entry name" value="TRANSIENT RECEPTOR POTENTIAL CHANNEL PYREXIA"/>
    <property type="match status" value="1"/>
</dbReference>
<proteinExistence type="predicted"/>
<dbReference type="AlphaFoldDB" id="A0AAD9MZV7"/>
<dbReference type="Gene3D" id="1.25.40.20">
    <property type="entry name" value="Ankyrin repeat-containing domain"/>
    <property type="match status" value="1"/>
</dbReference>
<keyword evidence="1" id="KW-0677">Repeat</keyword>
<dbReference type="Pfam" id="PF12796">
    <property type="entry name" value="Ank_2"/>
    <property type="match status" value="1"/>
</dbReference>
<accession>A0AAD9MZV7</accession>
<protein>
    <submittedName>
        <fullName evidence="5">Uncharacterized protein</fullName>
    </submittedName>
</protein>
<feature type="region of interest" description="Disordered" evidence="4">
    <location>
        <begin position="432"/>
        <end position="468"/>
    </location>
</feature>
<dbReference type="EMBL" id="JAODUP010000344">
    <property type="protein sequence ID" value="KAK2151957.1"/>
    <property type="molecule type" value="Genomic_DNA"/>
</dbReference>
<sequence length="468" mass="52694">MKRQYKTKETATSSGRLTARRIAQELDIQKHNLANILFKGVLTCRFSQVRFLLNNGLSANVTNELGHNLLITSLFIEDEEKRDKMFKYLLKRGADCSYNDQRTGRDVLCWASLIGRTTQVRQLLELVPGELDLTKTDKQGMTALHYATVERHLDVVRLLVSAMNKYHLSVDISDNNGMTPYIHANRLGFYDIVELLLAEGHCSRNQFDNKLHRSVDDWIQIGLRERKKNIKVRQNRLLEEYKIQGRIPSLMIQKHLTGGDKIQLPAITFSGGSTLSSNIRQSNEKEFLDPSASLAMIGSKKLVEDDQGEGKNLHLPHFISEHATYQSHVFHSQANKSVETAFALLGIQAKDNPNVSHAPHFQQTVADVGKGASFSGVMGDISTMMDVLSEQQTDSFRVVAKNITPPPAKTIRVYQEKKKVSTLAILFGRNGGTKRKGRTVGGKKTNYRMMSQNVKSKKRKGTGNQKMK</sequence>